<accession>A0A231VGE7</accession>
<gene>
    <name evidence="2" type="ORF">CE561_08405</name>
</gene>
<dbReference type="RefSeq" id="WP_094045452.1">
    <property type="nucleotide sequence ID" value="NZ_NKHD01000023.1"/>
</dbReference>
<dbReference type="PANTHER" id="PTHR38659:SF2">
    <property type="entry name" value="HDIG DOMAIN PROTEIN"/>
    <property type="match status" value="1"/>
</dbReference>
<dbReference type="Proteomes" id="UP000215301">
    <property type="component" value="Unassembled WGS sequence"/>
</dbReference>
<dbReference type="InterPro" id="IPR006675">
    <property type="entry name" value="HDIG_dom"/>
</dbReference>
<organism evidence="2 3">
    <name type="scientific">Thermoanaerobacterium thermosaccharolyticum</name>
    <name type="common">Clostridium thermosaccharolyticum</name>
    <dbReference type="NCBI Taxonomy" id="1517"/>
    <lineage>
        <taxon>Bacteria</taxon>
        <taxon>Bacillati</taxon>
        <taxon>Bacillota</taxon>
        <taxon>Clostridia</taxon>
        <taxon>Thermoanaerobacterales</taxon>
        <taxon>Thermoanaerobacteraceae</taxon>
        <taxon>Thermoanaerobacterium</taxon>
    </lineage>
</organism>
<dbReference type="EMBL" id="NKHD01000023">
    <property type="protein sequence ID" value="OXT07214.1"/>
    <property type="molecule type" value="Genomic_DNA"/>
</dbReference>
<protein>
    <submittedName>
        <fullName evidence="2">Hydrolase</fullName>
    </submittedName>
</protein>
<evidence type="ECO:0000313" key="3">
    <source>
        <dbReference type="Proteomes" id="UP000215301"/>
    </source>
</evidence>
<evidence type="ECO:0000259" key="1">
    <source>
        <dbReference type="Pfam" id="PF01966"/>
    </source>
</evidence>
<comment type="caution">
    <text evidence="2">The sequence shown here is derived from an EMBL/GenBank/DDBJ whole genome shotgun (WGS) entry which is preliminary data.</text>
</comment>
<evidence type="ECO:0000313" key="2">
    <source>
        <dbReference type="EMBL" id="OXT07214.1"/>
    </source>
</evidence>
<dbReference type="InterPro" id="IPR006674">
    <property type="entry name" value="HD_domain"/>
</dbReference>
<proteinExistence type="predicted"/>
<dbReference type="Gene3D" id="1.10.3210.10">
    <property type="entry name" value="Hypothetical protein af1432"/>
    <property type="match status" value="1"/>
</dbReference>
<dbReference type="NCBIfam" id="TIGR00277">
    <property type="entry name" value="HDIG"/>
    <property type="match status" value="1"/>
</dbReference>
<dbReference type="AlphaFoldDB" id="A0A231VGE7"/>
<dbReference type="GO" id="GO:0016787">
    <property type="term" value="F:hydrolase activity"/>
    <property type="evidence" value="ECO:0007669"/>
    <property type="project" value="UniProtKB-KW"/>
</dbReference>
<dbReference type="PANTHER" id="PTHR38659">
    <property type="entry name" value="METAL-DEPENDENT PHOSPHOHYDROLASE"/>
    <property type="match status" value="1"/>
</dbReference>
<sequence>MENALINRDEAYKLLKEYNKSESLINHALAVEAVMRHFAELFGEDKEKWGIIGLLHDLDYEMYPNEHCKKIREILERHGWPDDYIHAIESHGWKICTDVEPVHKMEKVLYTIDELTGLITATALMRPSKSILDLEVKSVKKKWKQKSFAAGVNRDVIAEGAELLGMDLDKVIEETIIGMRDVADEIGLKGNI</sequence>
<reference evidence="2 3" key="1">
    <citation type="submission" date="2017-06" db="EMBL/GenBank/DDBJ databases">
        <title>Isolation and characterization of a thermophilic and butanogenic Thermoanaerobacterium thermosaccharolyticum M5 capable of efficient degradation of hemicellulose.</title>
        <authorList>
            <person name="Xin F."/>
            <person name="Jiang Y."/>
        </authorList>
    </citation>
    <scope>NUCLEOTIDE SEQUENCE [LARGE SCALE GENOMIC DNA]</scope>
    <source>
        <strain evidence="2 3">M5</strain>
    </source>
</reference>
<keyword evidence="2" id="KW-0378">Hydrolase</keyword>
<name>A0A231VGE7_THETR</name>
<dbReference type="SUPFAM" id="SSF109604">
    <property type="entry name" value="HD-domain/PDEase-like"/>
    <property type="match status" value="1"/>
</dbReference>
<dbReference type="Pfam" id="PF01966">
    <property type="entry name" value="HD"/>
    <property type="match status" value="1"/>
</dbReference>
<feature type="domain" description="HD" evidence="1">
    <location>
        <begin position="25"/>
        <end position="93"/>
    </location>
</feature>